<reference evidence="2 3" key="1">
    <citation type="submission" date="2014-04" db="EMBL/GenBank/DDBJ databases">
        <authorList>
            <consortium name="DOE Joint Genome Institute"/>
            <person name="Kuo A."/>
            <person name="Tarkka M."/>
            <person name="Buscot F."/>
            <person name="Kohler A."/>
            <person name="Nagy L.G."/>
            <person name="Floudas D."/>
            <person name="Copeland A."/>
            <person name="Barry K.W."/>
            <person name="Cichocki N."/>
            <person name="Veneault-Fourrey C."/>
            <person name="LaButti K."/>
            <person name="Lindquist E.A."/>
            <person name="Lipzen A."/>
            <person name="Lundell T."/>
            <person name="Morin E."/>
            <person name="Murat C."/>
            <person name="Sun H."/>
            <person name="Tunlid A."/>
            <person name="Henrissat B."/>
            <person name="Grigoriev I.V."/>
            <person name="Hibbett D.S."/>
            <person name="Martin F."/>
            <person name="Nordberg H.P."/>
            <person name="Cantor M.N."/>
            <person name="Hua S.X."/>
        </authorList>
    </citation>
    <scope>NUCLEOTIDE SEQUENCE [LARGE SCALE GENOMIC DNA]</scope>
    <source>
        <strain evidence="2 3">F 1598</strain>
    </source>
</reference>
<dbReference type="EMBL" id="KN832988">
    <property type="protein sequence ID" value="KIM84257.1"/>
    <property type="molecule type" value="Genomic_DNA"/>
</dbReference>
<accession>A0A0C3C3R5</accession>
<evidence type="ECO:0000313" key="3">
    <source>
        <dbReference type="Proteomes" id="UP000054166"/>
    </source>
</evidence>
<proteinExistence type="predicted"/>
<dbReference type="AlphaFoldDB" id="A0A0C3C3R5"/>
<organism evidence="2 3">
    <name type="scientific">Piloderma croceum (strain F 1598)</name>
    <dbReference type="NCBI Taxonomy" id="765440"/>
    <lineage>
        <taxon>Eukaryota</taxon>
        <taxon>Fungi</taxon>
        <taxon>Dikarya</taxon>
        <taxon>Basidiomycota</taxon>
        <taxon>Agaricomycotina</taxon>
        <taxon>Agaricomycetes</taxon>
        <taxon>Agaricomycetidae</taxon>
        <taxon>Atheliales</taxon>
        <taxon>Atheliaceae</taxon>
        <taxon>Piloderma</taxon>
    </lineage>
</organism>
<evidence type="ECO:0000256" key="1">
    <source>
        <dbReference type="SAM" id="Phobius"/>
    </source>
</evidence>
<evidence type="ECO:0000313" key="2">
    <source>
        <dbReference type="EMBL" id="KIM84257.1"/>
    </source>
</evidence>
<feature type="transmembrane region" description="Helical" evidence="1">
    <location>
        <begin position="94"/>
        <end position="115"/>
    </location>
</feature>
<dbReference type="HOGENOM" id="CLU_874680_0_0_1"/>
<gene>
    <name evidence="2" type="ORF">PILCRDRAFT_405209</name>
</gene>
<feature type="transmembrane region" description="Helical" evidence="1">
    <location>
        <begin position="276"/>
        <end position="299"/>
    </location>
</feature>
<feature type="transmembrane region" description="Helical" evidence="1">
    <location>
        <begin position="244"/>
        <end position="264"/>
    </location>
</feature>
<protein>
    <submittedName>
        <fullName evidence="2">Uncharacterized protein</fullName>
    </submittedName>
</protein>
<dbReference type="InParanoid" id="A0A0C3C3R5"/>
<reference evidence="3" key="2">
    <citation type="submission" date="2015-01" db="EMBL/GenBank/DDBJ databases">
        <title>Evolutionary Origins and Diversification of the Mycorrhizal Mutualists.</title>
        <authorList>
            <consortium name="DOE Joint Genome Institute"/>
            <consortium name="Mycorrhizal Genomics Consortium"/>
            <person name="Kohler A."/>
            <person name="Kuo A."/>
            <person name="Nagy L.G."/>
            <person name="Floudas D."/>
            <person name="Copeland A."/>
            <person name="Barry K.W."/>
            <person name="Cichocki N."/>
            <person name="Veneault-Fourrey C."/>
            <person name="LaButti K."/>
            <person name="Lindquist E.A."/>
            <person name="Lipzen A."/>
            <person name="Lundell T."/>
            <person name="Morin E."/>
            <person name="Murat C."/>
            <person name="Riley R."/>
            <person name="Ohm R."/>
            <person name="Sun H."/>
            <person name="Tunlid A."/>
            <person name="Henrissat B."/>
            <person name="Grigoriev I.V."/>
            <person name="Hibbett D.S."/>
            <person name="Martin F."/>
        </authorList>
    </citation>
    <scope>NUCLEOTIDE SEQUENCE [LARGE SCALE GENOMIC DNA]</scope>
    <source>
        <strain evidence="3">F 1598</strain>
    </source>
</reference>
<keyword evidence="3" id="KW-1185">Reference proteome</keyword>
<keyword evidence="1" id="KW-0472">Membrane</keyword>
<dbReference type="Proteomes" id="UP000054166">
    <property type="component" value="Unassembled WGS sequence"/>
</dbReference>
<name>A0A0C3C3R5_PILCF</name>
<sequence length="318" mass="34759">MWTAAILSGSRTLPTLSSLRTSFPPMYAPRISASLALLAKKLVFLCPYLPSSQPVYLSTPTTSVDGPSLTFGAPSPTHLPVAFPSMSITFKSTIPFWISLGLSSIIILATFYYLASRTRPTDTHAVHRAKRVQIPNKSENPVTKISQTCIFTLGLITGVALGLGIHSTPIPLIISALTQNFIDLTADAVVQISHKLRSFLWCKAQMLHVKAMVEPLYNRSGQADSRYLSRTYATVDVEPSNVELSLWAINLTITLGLFLVFNLLAQFLPVMSVHQASAYTNGSIIVVLTDLFLVLAYLWPGKSCQGSMAHRVAFPCWS</sequence>
<keyword evidence="1" id="KW-0812">Transmembrane</keyword>
<feature type="transmembrane region" description="Helical" evidence="1">
    <location>
        <begin position="150"/>
        <end position="174"/>
    </location>
</feature>
<keyword evidence="1" id="KW-1133">Transmembrane helix</keyword>